<dbReference type="Pfam" id="PF04235">
    <property type="entry name" value="DUF418"/>
    <property type="match status" value="1"/>
</dbReference>
<evidence type="ECO:0000313" key="4">
    <source>
        <dbReference type="Proteomes" id="UP001501231"/>
    </source>
</evidence>
<feature type="transmembrane region" description="Helical" evidence="1">
    <location>
        <begin position="60"/>
        <end position="83"/>
    </location>
</feature>
<evidence type="ECO:0000256" key="1">
    <source>
        <dbReference type="SAM" id="Phobius"/>
    </source>
</evidence>
<name>A0ABP5VY89_9ACTN</name>
<proteinExistence type="predicted"/>
<feature type="transmembrane region" description="Helical" evidence="1">
    <location>
        <begin position="343"/>
        <end position="362"/>
    </location>
</feature>
<feature type="transmembrane region" description="Helical" evidence="1">
    <location>
        <begin position="26"/>
        <end position="48"/>
    </location>
</feature>
<dbReference type="Proteomes" id="UP001501231">
    <property type="component" value="Unassembled WGS sequence"/>
</dbReference>
<dbReference type="InterPro" id="IPR052529">
    <property type="entry name" value="Bact_Transport_Assoc"/>
</dbReference>
<feature type="domain" description="DUF418" evidence="2">
    <location>
        <begin position="220"/>
        <end position="384"/>
    </location>
</feature>
<dbReference type="RefSeq" id="WP_344588559.1">
    <property type="nucleotide sequence ID" value="NZ_BAAARW010000006.1"/>
</dbReference>
<feature type="transmembrane region" description="Helical" evidence="1">
    <location>
        <begin position="240"/>
        <end position="259"/>
    </location>
</feature>
<evidence type="ECO:0000313" key="3">
    <source>
        <dbReference type="EMBL" id="GAA2411727.1"/>
    </source>
</evidence>
<dbReference type="PANTHER" id="PTHR30590">
    <property type="entry name" value="INNER MEMBRANE PROTEIN"/>
    <property type="match status" value="1"/>
</dbReference>
<feature type="transmembrane region" description="Helical" evidence="1">
    <location>
        <begin position="279"/>
        <end position="297"/>
    </location>
</feature>
<keyword evidence="4" id="KW-1185">Reference proteome</keyword>
<dbReference type="InterPro" id="IPR007349">
    <property type="entry name" value="DUF418"/>
</dbReference>
<accession>A0ABP5VY89</accession>
<keyword evidence="1" id="KW-0472">Membrane</keyword>
<protein>
    <submittedName>
        <fullName evidence="3">DUF418 domain-containing protein</fullName>
    </submittedName>
</protein>
<gene>
    <name evidence="3" type="ORF">GCM10010191_21370</name>
</gene>
<organism evidence="3 4">
    <name type="scientific">Actinomadura vinacea</name>
    <dbReference type="NCBI Taxonomy" id="115336"/>
    <lineage>
        <taxon>Bacteria</taxon>
        <taxon>Bacillati</taxon>
        <taxon>Actinomycetota</taxon>
        <taxon>Actinomycetes</taxon>
        <taxon>Streptosporangiales</taxon>
        <taxon>Thermomonosporaceae</taxon>
        <taxon>Actinomadura</taxon>
    </lineage>
</organism>
<comment type="caution">
    <text evidence="3">The sequence shown here is derived from an EMBL/GenBank/DDBJ whole genome shotgun (WGS) entry which is preliminary data.</text>
</comment>
<keyword evidence="1" id="KW-1133">Transmembrane helix</keyword>
<dbReference type="PANTHER" id="PTHR30590:SF2">
    <property type="entry name" value="INNER MEMBRANE PROTEIN"/>
    <property type="match status" value="1"/>
</dbReference>
<feature type="transmembrane region" description="Helical" evidence="1">
    <location>
        <begin position="112"/>
        <end position="144"/>
    </location>
</feature>
<dbReference type="EMBL" id="BAAARW010000006">
    <property type="protein sequence ID" value="GAA2411727.1"/>
    <property type="molecule type" value="Genomic_DNA"/>
</dbReference>
<feature type="transmembrane region" description="Helical" evidence="1">
    <location>
        <begin position="151"/>
        <end position="172"/>
    </location>
</feature>
<evidence type="ECO:0000259" key="2">
    <source>
        <dbReference type="Pfam" id="PF04235"/>
    </source>
</evidence>
<reference evidence="4" key="1">
    <citation type="journal article" date="2019" name="Int. J. Syst. Evol. Microbiol.">
        <title>The Global Catalogue of Microorganisms (GCM) 10K type strain sequencing project: providing services to taxonomists for standard genome sequencing and annotation.</title>
        <authorList>
            <consortium name="The Broad Institute Genomics Platform"/>
            <consortium name="The Broad Institute Genome Sequencing Center for Infectious Disease"/>
            <person name="Wu L."/>
            <person name="Ma J."/>
        </authorList>
    </citation>
    <scope>NUCLEOTIDE SEQUENCE [LARGE SCALE GENOMIC DNA]</scope>
    <source>
        <strain evidence="4">JCM 3325</strain>
    </source>
</reference>
<feature type="transmembrane region" description="Helical" evidence="1">
    <location>
        <begin position="192"/>
        <end position="219"/>
    </location>
</feature>
<feature type="transmembrane region" description="Helical" evidence="1">
    <location>
        <begin position="318"/>
        <end position="337"/>
    </location>
</feature>
<keyword evidence="1" id="KW-0812">Transmembrane</keyword>
<sequence length="387" mass="41727">MPGSARVTDTSASPVPTAQRVLAPDLARGVMLLIIALAHTYIFTKIIGGEGVVLSAADRVATAGTIMFVEFRGYPMFAALFGYGLAQIHRRRTEQGHEWPWIRALLRRRARWLIAFGLVHVALLFFGDILTVYGLVALVFVGVLRFRDRTLALLAMAFLPVGAIILAVFAAEEAMTGESQYPPMPEGFLDELLFRLFVFPITGLVMVVSTIAPFLIGILAARHRLLEEPHRHVRLLRATAFVGIPLGLAGGLPLALAKAKVWADYSPLDAMIAAGLHQVSGYACGLGYAALIALVAARLTERQGPVTNALAALGQRSMTFYLTQSVVWAALFASYALHLKVTSPAIAAGVAVAVWLATVVLADLMRRRGAHGPAEVALRRLTYGPSR</sequence>